<dbReference type="AlphaFoldDB" id="A0A4R5XG14"/>
<dbReference type="GO" id="GO:0005634">
    <property type="term" value="C:nucleus"/>
    <property type="evidence" value="ECO:0007669"/>
    <property type="project" value="UniProtKB-SubCell"/>
</dbReference>
<evidence type="ECO:0000256" key="2">
    <source>
        <dbReference type="ARBA" id="ARBA00006403"/>
    </source>
</evidence>
<feature type="compositionally biased region" description="Gly residues" evidence="6">
    <location>
        <begin position="241"/>
        <end position="250"/>
    </location>
</feature>
<evidence type="ECO:0000256" key="6">
    <source>
        <dbReference type="SAM" id="MobiDB-lite"/>
    </source>
</evidence>
<protein>
    <recommendedName>
        <fullName evidence="7">HSF-type DNA-binding domain-containing protein</fullName>
    </recommendedName>
</protein>
<dbReference type="VEuPathDB" id="FungiDB:BD410DRAFT_13908"/>
<gene>
    <name evidence="8" type="ORF">BD410DRAFT_13908</name>
</gene>
<feature type="region of interest" description="Disordered" evidence="6">
    <location>
        <begin position="149"/>
        <end position="614"/>
    </location>
</feature>
<comment type="subcellular location">
    <subcellularLocation>
        <location evidence="1">Nucleus</location>
    </subcellularLocation>
</comment>
<feature type="compositionally biased region" description="Low complexity" evidence="6">
    <location>
        <begin position="503"/>
        <end position="512"/>
    </location>
</feature>
<feature type="compositionally biased region" description="Polar residues" evidence="6">
    <location>
        <begin position="60"/>
        <end position="69"/>
    </location>
</feature>
<keyword evidence="9" id="KW-1185">Reference proteome</keyword>
<feature type="compositionally biased region" description="Polar residues" evidence="6">
    <location>
        <begin position="536"/>
        <end position="546"/>
    </location>
</feature>
<organism evidence="8 9">
    <name type="scientific">Rickenella mellea</name>
    <dbReference type="NCBI Taxonomy" id="50990"/>
    <lineage>
        <taxon>Eukaryota</taxon>
        <taxon>Fungi</taxon>
        <taxon>Dikarya</taxon>
        <taxon>Basidiomycota</taxon>
        <taxon>Agaricomycotina</taxon>
        <taxon>Agaricomycetes</taxon>
        <taxon>Hymenochaetales</taxon>
        <taxon>Rickenellaceae</taxon>
        <taxon>Rickenella</taxon>
    </lineage>
</organism>
<evidence type="ECO:0000256" key="5">
    <source>
        <dbReference type="RuleBase" id="RU004020"/>
    </source>
</evidence>
<feature type="region of interest" description="Disordered" evidence="6">
    <location>
        <begin position="1"/>
        <end position="69"/>
    </location>
</feature>
<feature type="compositionally biased region" description="Polar residues" evidence="6">
    <location>
        <begin position="150"/>
        <end position="159"/>
    </location>
</feature>
<feature type="compositionally biased region" description="Low complexity" evidence="6">
    <location>
        <begin position="306"/>
        <end position="329"/>
    </location>
</feature>
<dbReference type="Proteomes" id="UP000294933">
    <property type="component" value="Unassembled WGS sequence"/>
</dbReference>
<dbReference type="GO" id="GO:0003700">
    <property type="term" value="F:DNA-binding transcription factor activity"/>
    <property type="evidence" value="ECO:0007669"/>
    <property type="project" value="InterPro"/>
</dbReference>
<name>A0A4R5XG14_9AGAM</name>
<dbReference type="InterPro" id="IPR036390">
    <property type="entry name" value="WH_DNA-bd_sf"/>
</dbReference>
<feature type="compositionally biased region" description="Polar residues" evidence="6">
    <location>
        <begin position="450"/>
        <end position="459"/>
    </location>
</feature>
<evidence type="ECO:0000256" key="3">
    <source>
        <dbReference type="ARBA" id="ARBA00023125"/>
    </source>
</evidence>
<dbReference type="GO" id="GO:0043565">
    <property type="term" value="F:sequence-specific DNA binding"/>
    <property type="evidence" value="ECO:0007669"/>
    <property type="project" value="InterPro"/>
</dbReference>
<feature type="compositionally biased region" description="Low complexity" evidence="6">
    <location>
        <begin position="276"/>
        <end position="296"/>
    </location>
</feature>
<feature type="compositionally biased region" description="Low complexity" evidence="6">
    <location>
        <begin position="208"/>
        <end position="226"/>
    </location>
</feature>
<dbReference type="PANTHER" id="PTHR10015:SF427">
    <property type="entry name" value="HEAT SHOCK FACTOR PROTEIN"/>
    <property type="match status" value="1"/>
</dbReference>
<evidence type="ECO:0000256" key="4">
    <source>
        <dbReference type="ARBA" id="ARBA00023242"/>
    </source>
</evidence>
<dbReference type="OrthoDB" id="432483at2759"/>
<evidence type="ECO:0000313" key="9">
    <source>
        <dbReference type="Proteomes" id="UP000294933"/>
    </source>
</evidence>
<evidence type="ECO:0000256" key="1">
    <source>
        <dbReference type="ARBA" id="ARBA00004123"/>
    </source>
</evidence>
<dbReference type="EMBL" id="ML170156">
    <property type="protein sequence ID" value="TDL29276.1"/>
    <property type="molecule type" value="Genomic_DNA"/>
</dbReference>
<proteinExistence type="inferred from homology"/>
<keyword evidence="4" id="KW-0539">Nucleus</keyword>
<dbReference type="PANTHER" id="PTHR10015">
    <property type="entry name" value="HEAT SHOCK TRANSCRIPTION FACTOR"/>
    <property type="match status" value="1"/>
</dbReference>
<feature type="compositionally biased region" description="Low complexity" evidence="6">
    <location>
        <begin position="583"/>
        <end position="595"/>
    </location>
</feature>
<feature type="compositionally biased region" description="Low complexity" evidence="6">
    <location>
        <begin position="341"/>
        <end position="362"/>
    </location>
</feature>
<evidence type="ECO:0000259" key="7">
    <source>
        <dbReference type="SMART" id="SM00415"/>
    </source>
</evidence>
<evidence type="ECO:0000313" key="8">
    <source>
        <dbReference type="EMBL" id="TDL29276.1"/>
    </source>
</evidence>
<dbReference type="SUPFAM" id="SSF46785">
    <property type="entry name" value="Winged helix' DNA-binding domain"/>
    <property type="match status" value="1"/>
</dbReference>
<keyword evidence="3" id="KW-0238">DNA-binding</keyword>
<comment type="similarity">
    <text evidence="2 5">Belongs to the HSF family.</text>
</comment>
<dbReference type="Gene3D" id="1.10.10.10">
    <property type="entry name" value="Winged helix-like DNA-binding domain superfamily/Winged helix DNA-binding domain"/>
    <property type="match status" value="1"/>
</dbReference>
<accession>A0A4R5XG14</accession>
<feature type="domain" description="HSF-type DNA-binding" evidence="7">
    <location>
        <begin position="67"/>
        <end position="510"/>
    </location>
</feature>
<feature type="compositionally biased region" description="Basic and acidic residues" evidence="6">
    <location>
        <begin position="479"/>
        <end position="488"/>
    </location>
</feature>
<dbReference type="SMART" id="SM00415">
    <property type="entry name" value="HSF"/>
    <property type="match status" value="1"/>
</dbReference>
<feature type="compositionally biased region" description="Polar residues" evidence="6">
    <location>
        <begin position="363"/>
        <end position="425"/>
    </location>
</feature>
<dbReference type="Pfam" id="PF00447">
    <property type="entry name" value="HSF_DNA-bind"/>
    <property type="match status" value="1"/>
</dbReference>
<dbReference type="InterPro" id="IPR036388">
    <property type="entry name" value="WH-like_DNA-bd_sf"/>
</dbReference>
<feature type="compositionally biased region" description="Basic residues" evidence="6">
    <location>
        <begin position="169"/>
        <end position="182"/>
    </location>
</feature>
<feature type="compositionally biased region" description="Polar residues" evidence="6">
    <location>
        <begin position="7"/>
        <end position="42"/>
    </location>
</feature>
<dbReference type="PRINTS" id="PR00056">
    <property type="entry name" value="HSFDOMAIN"/>
</dbReference>
<reference evidence="8 9" key="1">
    <citation type="submission" date="2018-06" db="EMBL/GenBank/DDBJ databases">
        <title>A transcriptomic atlas of mushroom development highlights an independent origin of complex multicellularity.</title>
        <authorList>
            <consortium name="DOE Joint Genome Institute"/>
            <person name="Krizsan K."/>
            <person name="Almasi E."/>
            <person name="Merenyi Z."/>
            <person name="Sahu N."/>
            <person name="Viragh M."/>
            <person name="Koszo T."/>
            <person name="Mondo S."/>
            <person name="Kiss B."/>
            <person name="Balint B."/>
            <person name="Kues U."/>
            <person name="Barry K."/>
            <person name="Hegedus J.C."/>
            <person name="Henrissat B."/>
            <person name="Johnson J."/>
            <person name="Lipzen A."/>
            <person name="Ohm R."/>
            <person name="Nagy I."/>
            <person name="Pangilinan J."/>
            <person name="Yan J."/>
            <person name="Xiong Y."/>
            <person name="Grigoriev I.V."/>
            <person name="Hibbett D.S."/>
            <person name="Nagy L.G."/>
        </authorList>
    </citation>
    <scope>NUCLEOTIDE SEQUENCE [LARGE SCALE GENOMIC DNA]</scope>
    <source>
        <strain evidence="8 9">SZMC22713</strain>
    </source>
</reference>
<sequence>MADLYSHSYSQRPQYHLNTNNSVVYPNSIHPASNNNGNNTPIDNEDDDSPTKSNDDSPTDSKPPQKTQSTFLTKLYALLEKPENHHMIRWDPAGDHIIVERPEQLALHVLPSVYRQSRFASFSRQLNIYGFMRKVNLRNVDPAIDDPDASTWSHPTLNRHSPPDVVANFKRRVPPRLPKPRKRQEPEMPQIPPPRSAIGMGPVPLTVPSSIGPSSPGGKSRPRGFSAPGTFTPLTQPGAATGWGGGGGAYGRSALPPLTVPTDPPQLSHAHHTQQHHGGMYSAHSAHSAHPHSGLHPLTPSDETPHGTSFSPSSYSTSGSGLGLGASHYPYTESTGNWSFSPVSNTSSSGHSGSLSSLLNPSQNNYGRTTSGMSSYPSPFSAVPLSNTNHSASSLSPDSRPTTGYSVSSMSSLPYETESTGTAHTDYSRPSSSHHRPPSPFSQRPVSKGSPYSGSNPSSLRIGRARRHSQAVSPYPSPYDHHMEHEGSHSQQNLSAHQHHQQHQQQGQRPSTSPQPGGHHDSGAIPRVRSMIQLPSVDSYSFNPSQAEFAYSASTQGQQTVGGGGAGSEMDHQGGWGRNVRPSTAASSISSSSQANTPPVDGGYGGESDINRCE</sequence>
<dbReference type="STRING" id="50990.A0A4R5XG14"/>
<dbReference type="InterPro" id="IPR000232">
    <property type="entry name" value="HSF_DNA-bd"/>
</dbReference>